<dbReference type="InterPro" id="IPR004147">
    <property type="entry name" value="ABC1_dom"/>
</dbReference>
<dbReference type="CDD" id="cd13970">
    <property type="entry name" value="ABC1_ADCK3"/>
    <property type="match status" value="1"/>
</dbReference>
<dbReference type="SUPFAM" id="SSF56112">
    <property type="entry name" value="Protein kinase-like (PK-like)"/>
    <property type="match status" value="1"/>
</dbReference>
<evidence type="ECO:0000259" key="2">
    <source>
        <dbReference type="Pfam" id="PF03109"/>
    </source>
</evidence>
<dbReference type="InterPro" id="IPR034646">
    <property type="entry name" value="ADCK3_dom"/>
</dbReference>
<evidence type="ECO:0000256" key="1">
    <source>
        <dbReference type="ARBA" id="ARBA00009670"/>
    </source>
</evidence>
<protein>
    <submittedName>
        <fullName evidence="3">Putative unusual protein kinase regulating ubiquinone biosynthesis (AarF/ABC1/UbiB family)</fullName>
    </submittedName>
</protein>
<dbReference type="GO" id="GO:0016301">
    <property type="term" value="F:kinase activity"/>
    <property type="evidence" value="ECO:0007669"/>
    <property type="project" value="UniProtKB-KW"/>
</dbReference>
<dbReference type="Proteomes" id="UP000562027">
    <property type="component" value="Unassembled WGS sequence"/>
</dbReference>
<keyword evidence="3" id="KW-0830">Ubiquinone</keyword>
<organism evidence="3 4">
    <name type="scientific">Roseateles oligotrophus</name>
    <dbReference type="NCBI Taxonomy" id="1769250"/>
    <lineage>
        <taxon>Bacteria</taxon>
        <taxon>Pseudomonadati</taxon>
        <taxon>Pseudomonadota</taxon>
        <taxon>Betaproteobacteria</taxon>
        <taxon>Burkholderiales</taxon>
        <taxon>Sphaerotilaceae</taxon>
        <taxon>Roseateles</taxon>
    </lineage>
</organism>
<feature type="domain" description="ABC1 atypical kinase-like" evidence="2">
    <location>
        <begin position="96"/>
        <end position="335"/>
    </location>
</feature>
<reference evidence="3 4" key="1">
    <citation type="submission" date="2020-08" db="EMBL/GenBank/DDBJ databases">
        <title>Functional genomics of gut bacteria from endangered species of beetles.</title>
        <authorList>
            <person name="Carlos-Shanley C."/>
        </authorList>
    </citation>
    <scope>NUCLEOTIDE SEQUENCE [LARGE SCALE GENOMIC DNA]</scope>
    <source>
        <strain evidence="3 4">S00239</strain>
    </source>
</reference>
<dbReference type="EMBL" id="JACHLP010000001">
    <property type="protein sequence ID" value="MBB4841634.1"/>
    <property type="molecule type" value="Genomic_DNA"/>
</dbReference>
<dbReference type="PANTHER" id="PTHR10566">
    <property type="entry name" value="CHAPERONE-ACTIVITY OF BC1 COMPLEX CABC1 -RELATED"/>
    <property type="match status" value="1"/>
</dbReference>
<dbReference type="AlphaFoldDB" id="A0A840KZK9"/>
<dbReference type="RefSeq" id="WP_184295014.1">
    <property type="nucleotide sequence ID" value="NZ_JACHLP010000001.1"/>
</dbReference>
<keyword evidence="4" id="KW-1185">Reference proteome</keyword>
<keyword evidence="3" id="KW-0808">Transferase</keyword>
<comment type="similarity">
    <text evidence="1">Belongs to the protein kinase superfamily. ADCK protein kinase family.</text>
</comment>
<dbReference type="InterPro" id="IPR050154">
    <property type="entry name" value="UbiB_kinase"/>
</dbReference>
<gene>
    <name evidence="3" type="ORF">HNP55_000129</name>
</gene>
<evidence type="ECO:0000313" key="3">
    <source>
        <dbReference type="EMBL" id="MBB4841634.1"/>
    </source>
</evidence>
<comment type="caution">
    <text evidence="3">The sequence shown here is derived from an EMBL/GenBank/DDBJ whole genome shotgun (WGS) entry which is preliminary data.</text>
</comment>
<evidence type="ECO:0000313" key="4">
    <source>
        <dbReference type="Proteomes" id="UP000562027"/>
    </source>
</evidence>
<name>A0A840KZK9_9BURK</name>
<dbReference type="PANTHER" id="PTHR10566:SF113">
    <property type="entry name" value="PROTEIN ACTIVITY OF BC1 COMPLEX KINASE 7, CHLOROPLASTIC"/>
    <property type="match status" value="1"/>
</dbReference>
<dbReference type="Pfam" id="PF03109">
    <property type="entry name" value="ABC1"/>
    <property type="match status" value="1"/>
</dbReference>
<proteinExistence type="inferred from homology"/>
<sequence length="447" mass="49451">MSTAPRQSRLARGGVAGLALARVGLAKLGHGAAQLARDEAGRQQAQAAHEAQLGRILFSALNQLKGTALKASQLLSMELGLLPESLRGQLAQAHYQATPLNRAHVIKLLRQEFGQGPEQLFAEFQPQAFAAASLGQVHEARAHTGERLAVKLQYPGMAATIASDMSLLRGLLRGLQQGSSVHLPDQALLANVLADIETKLAEELDYRREAAELDWFAQQALPPGLIVPKVFPGLSSGRVLSMEMLEGLHLEAWLAQQPSQAQRDHFGQLLLTQFMHGLLTLRRLQADPHPGNFLFMPEGRLGLLDFGRTLALEDELLALIQASWGARLAGDDAALFEAYRHHQLIAPTLSRRRFSSELLPALRPMLDWQLEPWRHAHFDFGHFKALPRMEPAAHRQAMAMLHRLPPALPFFDRAYLGLLQLLRRLGARLEIPLEWLMNSPTSKELSI</sequence>
<accession>A0A840KZK9</accession>
<keyword evidence="3" id="KW-0418">Kinase</keyword>
<dbReference type="InterPro" id="IPR011009">
    <property type="entry name" value="Kinase-like_dom_sf"/>
</dbReference>